<organism evidence="1 2">
    <name type="scientific">Cetraspora pellucida</name>
    <dbReference type="NCBI Taxonomy" id="1433469"/>
    <lineage>
        <taxon>Eukaryota</taxon>
        <taxon>Fungi</taxon>
        <taxon>Fungi incertae sedis</taxon>
        <taxon>Mucoromycota</taxon>
        <taxon>Glomeromycotina</taxon>
        <taxon>Glomeromycetes</taxon>
        <taxon>Diversisporales</taxon>
        <taxon>Gigasporaceae</taxon>
        <taxon>Cetraspora</taxon>
    </lineage>
</organism>
<dbReference type="Proteomes" id="UP000789366">
    <property type="component" value="Unassembled WGS sequence"/>
</dbReference>
<gene>
    <name evidence="1" type="ORF">SPELUC_LOCUS8720</name>
</gene>
<sequence>MPVNSPLLNRNNQANNGRQAQAQDSNIFELILQEIAAGFKEATIEVAVAVRPLICETNLVHVDTFHEDEEEDPLDYLRGIAASWHNGVKDNLVYWDMETHPDESFTQLFVQYFTTSEKQHKWQVDLNELKQQPFDIADLDSLEDAIQGAHKIKAGEYYNKKGGRNEAHDSEVIQLNQQMQVLTTGYEKLITALIMYFEAKL</sequence>
<keyword evidence="2" id="KW-1185">Reference proteome</keyword>
<proteinExistence type="predicted"/>
<accession>A0ACA9NBZ1</accession>
<evidence type="ECO:0000313" key="2">
    <source>
        <dbReference type="Proteomes" id="UP000789366"/>
    </source>
</evidence>
<comment type="caution">
    <text evidence="1">The sequence shown here is derived from an EMBL/GenBank/DDBJ whole genome shotgun (WGS) entry which is preliminary data.</text>
</comment>
<name>A0ACA9NBZ1_9GLOM</name>
<reference evidence="1" key="1">
    <citation type="submission" date="2021-06" db="EMBL/GenBank/DDBJ databases">
        <authorList>
            <person name="Kallberg Y."/>
            <person name="Tangrot J."/>
            <person name="Rosling A."/>
        </authorList>
    </citation>
    <scope>NUCLEOTIDE SEQUENCE</scope>
    <source>
        <strain evidence="1">28 12/20/2015</strain>
    </source>
</reference>
<evidence type="ECO:0000313" key="1">
    <source>
        <dbReference type="EMBL" id="CAG8645320.1"/>
    </source>
</evidence>
<protein>
    <submittedName>
        <fullName evidence="1">14836_t:CDS:1</fullName>
    </submittedName>
</protein>
<dbReference type="EMBL" id="CAJVPW010013466">
    <property type="protein sequence ID" value="CAG8645320.1"/>
    <property type="molecule type" value="Genomic_DNA"/>
</dbReference>